<reference evidence="3" key="1">
    <citation type="journal article" date="2019" name="Int. J. Syst. Evol. Microbiol.">
        <title>The Global Catalogue of Microorganisms (GCM) 10K type strain sequencing project: providing services to taxonomists for standard genome sequencing and annotation.</title>
        <authorList>
            <consortium name="The Broad Institute Genomics Platform"/>
            <consortium name="The Broad Institute Genome Sequencing Center for Infectious Disease"/>
            <person name="Wu L."/>
            <person name="Ma J."/>
        </authorList>
    </citation>
    <scope>NUCLEOTIDE SEQUENCE [LARGE SCALE GENOMIC DNA]</scope>
    <source>
        <strain evidence="3">CGMCC 4.7248</strain>
    </source>
</reference>
<dbReference type="RefSeq" id="WP_381018872.1">
    <property type="nucleotide sequence ID" value="NZ_JBHSNY010000002.1"/>
</dbReference>
<dbReference type="EMBL" id="JBHSNY010000002">
    <property type="protein sequence ID" value="MFC5633657.1"/>
    <property type="molecule type" value="Genomic_DNA"/>
</dbReference>
<organism evidence="2 3">
    <name type="scientific">Streptomyces bullii</name>
    <dbReference type="NCBI Taxonomy" id="349910"/>
    <lineage>
        <taxon>Bacteria</taxon>
        <taxon>Bacillati</taxon>
        <taxon>Actinomycetota</taxon>
        <taxon>Actinomycetes</taxon>
        <taxon>Kitasatosporales</taxon>
        <taxon>Streptomycetaceae</taxon>
        <taxon>Streptomyces</taxon>
    </lineage>
</organism>
<dbReference type="Pfam" id="PF06152">
    <property type="entry name" value="Phage_min_cap2"/>
    <property type="match status" value="1"/>
</dbReference>
<proteinExistence type="predicted"/>
<evidence type="ECO:0000313" key="3">
    <source>
        <dbReference type="Proteomes" id="UP001596154"/>
    </source>
</evidence>
<evidence type="ECO:0000256" key="1">
    <source>
        <dbReference type="SAM" id="MobiDB-lite"/>
    </source>
</evidence>
<evidence type="ECO:0000313" key="2">
    <source>
        <dbReference type="EMBL" id="MFC5633657.1"/>
    </source>
</evidence>
<dbReference type="InterPro" id="IPR009319">
    <property type="entry name" value="Phage_A118_VSP1"/>
</dbReference>
<comment type="caution">
    <text evidence="2">The sequence shown here is derived from an EMBL/GenBank/DDBJ whole genome shotgun (WGS) entry which is preliminary data.</text>
</comment>
<keyword evidence="3" id="KW-1185">Reference proteome</keyword>
<sequence>MAEDLAAAVADLYEAAEAVLIERIRRALADGIDSPTWVQLKLAAVGHLQTAIEEIIAALQADASGAVRQAVSEAYERGAQAAVVELGALAPTVAAIPPGTQTVDRLAQALIDDTGPVHLRILRQTMDVYRQVIAQAAAAPALGAQTRRKAAQAALNRFANQGITGFVDSRGRAWDMRSYVEMATRSVLGRAAIEAHTDRLGAAGIDLVVVSDAPEECPLCKPWEGKVLSRSGGPGERTVQVEHATEDGRTVSVSVAGSLPEARGKGLMHPNCRHTISIYLPGLTRPRPKPPSRGTYEQTQQQRYYERQIRKWKRHVAAALDDSERTAANARVRAYQARVRELVAQTGLPRKPHREQLTTAR</sequence>
<accession>A0ABW0UJ83</accession>
<gene>
    <name evidence="2" type="ORF">ACFPZJ_07590</name>
</gene>
<feature type="region of interest" description="Disordered" evidence="1">
    <location>
        <begin position="282"/>
        <end position="302"/>
    </location>
</feature>
<dbReference type="Proteomes" id="UP001596154">
    <property type="component" value="Unassembled WGS sequence"/>
</dbReference>
<name>A0ABW0UJ83_9ACTN</name>
<protein>
    <submittedName>
        <fullName evidence="2">Phage minor capsid protein</fullName>
    </submittedName>
</protein>